<dbReference type="InterPro" id="IPR036554">
    <property type="entry name" value="GHMP_kinase_C_sf"/>
</dbReference>
<dbReference type="Gene3D" id="3.30.230.10">
    <property type="match status" value="1"/>
</dbReference>
<dbReference type="PIRSF" id="PIRSF010376">
    <property type="entry name" value="IspE"/>
    <property type="match status" value="1"/>
</dbReference>
<protein>
    <recommendedName>
        <fullName evidence="3 9">4-diphosphocytidyl-2-C-methyl-D-erythritol kinase</fullName>
        <shortName evidence="9">CMK</shortName>
        <ecNumber evidence="2 9">2.7.1.148</ecNumber>
    </recommendedName>
    <alternativeName>
        <fullName evidence="8 9">4-(cytidine-5'-diphospho)-2-C-methyl-D-erythritol kinase</fullName>
    </alternativeName>
</protein>
<dbReference type="InterPro" id="IPR006204">
    <property type="entry name" value="GHMP_kinase_N_dom"/>
</dbReference>
<evidence type="ECO:0000256" key="3">
    <source>
        <dbReference type="ARBA" id="ARBA00017473"/>
    </source>
</evidence>
<comment type="function">
    <text evidence="9">Catalyzes the phosphorylation of the position 2 hydroxy group of 4-diphosphocytidyl-2C-methyl-D-erythritol.</text>
</comment>
<organism evidence="12 13">
    <name type="scientific">Subtercola frigoramans</name>
    <dbReference type="NCBI Taxonomy" id="120298"/>
    <lineage>
        <taxon>Bacteria</taxon>
        <taxon>Bacillati</taxon>
        <taxon>Actinomycetota</taxon>
        <taxon>Actinomycetes</taxon>
        <taxon>Micrococcales</taxon>
        <taxon>Microbacteriaceae</taxon>
        <taxon>Subtercola</taxon>
    </lineage>
</organism>
<feature type="domain" description="GHMP kinase C-terminal" evidence="11">
    <location>
        <begin position="218"/>
        <end position="291"/>
    </location>
</feature>
<dbReference type="NCBIfam" id="NF002870">
    <property type="entry name" value="PRK03188.1"/>
    <property type="match status" value="1"/>
</dbReference>
<dbReference type="HAMAP" id="MF_00061">
    <property type="entry name" value="IspE"/>
    <property type="match status" value="1"/>
</dbReference>
<dbReference type="EC" id="2.7.1.148" evidence="2 9"/>
<keyword evidence="6 9" id="KW-0418">Kinase</keyword>
<accession>A0ABS2L3Y0</accession>
<dbReference type="InterPro" id="IPR020568">
    <property type="entry name" value="Ribosomal_Su5_D2-typ_SF"/>
</dbReference>
<dbReference type="InterPro" id="IPR004424">
    <property type="entry name" value="IspE"/>
</dbReference>
<keyword evidence="13" id="KW-1185">Reference proteome</keyword>
<keyword evidence="7 9" id="KW-0067">ATP-binding</keyword>
<comment type="catalytic activity">
    <reaction evidence="9">
        <text>4-CDP-2-C-methyl-D-erythritol + ATP = 4-CDP-2-C-methyl-D-erythritol 2-phosphate + ADP + H(+)</text>
        <dbReference type="Rhea" id="RHEA:18437"/>
        <dbReference type="ChEBI" id="CHEBI:15378"/>
        <dbReference type="ChEBI" id="CHEBI:30616"/>
        <dbReference type="ChEBI" id="CHEBI:57823"/>
        <dbReference type="ChEBI" id="CHEBI:57919"/>
        <dbReference type="ChEBI" id="CHEBI:456216"/>
        <dbReference type="EC" id="2.7.1.148"/>
    </reaction>
</comment>
<evidence type="ECO:0000259" key="10">
    <source>
        <dbReference type="Pfam" id="PF00288"/>
    </source>
</evidence>
<dbReference type="Proteomes" id="UP000776164">
    <property type="component" value="Unassembled WGS sequence"/>
</dbReference>
<feature type="active site" evidence="9">
    <location>
        <position position="145"/>
    </location>
</feature>
<dbReference type="EMBL" id="JAFBBU010000001">
    <property type="protein sequence ID" value="MBM7471606.1"/>
    <property type="molecule type" value="Genomic_DNA"/>
</dbReference>
<evidence type="ECO:0000256" key="6">
    <source>
        <dbReference type="ARBA" id="ARBA00022777"/>
    </source>
</evidence>
<evidence type="ECO:0000256" key="5">
    <source>
        <dbReference type="ARBA" id="ARBA00022741"/>
    </source>
</evidence>
<dbReference type="GO" id="GO:0050515">
    <property type="term" value="F:4-(cytidine 5'-diphospho)-2-C-methyl-D-erythritol kinase activity"/>
    <property type="evidence" value="ECO:0007669"/>
    <property type="project" value="UniProtKB-EC"/>
</dbReference>
<feature type="domain" description="GHMP kinase N-terminal" evidence="10">
    <location>
        <begin position="75"/>
        <end position="153"/>
    </location>
</feature>
<evidence type="ECO:0000259" key="11">
    <source>
        <dbReference type="Pfam" id="PF08544"/>
    </source>
</evidence>
<dbReference type="SUPFAM" id="SSF54211">
    <property type="entry name" value="Ribosomal protein S5 domain 2-like"/>
    <property type="match status" value="1"/>
</dbReference>
<gene>
    <name evidence="9" type="primary">ispE</name>
    <name evidence="12" type="ORF">JOE66_001240</name>
</gene>
<keyword evidence="9" id="KW-0414">Isoprene biosynthesis</keyword>
<reference evidence="12 13" key="1">
    <citation type="submission" date="2021-01" db="EMBL/GenBank/DDBJ databases">
        <title>Sequencing the genomes of 1000 actinobacteria strains.</title>
        <authorList>
            <person name="Klenk H.-P."/>
        </authorList>
    </citation>
    <scope>NUCLEOTIDE SEQUENCE [LARGE SCALE GENOMIC DNA]</scope>
    <source>
        <strain evidence="12 13">DSM 13057</strain>
    </source>
</reference>
<feature type="active site" evidence="9">
    <location>
        <position position="17"/>
    </location>
</feature>
<dbReference type="InterPro" id="IPR014721">
    <property type="entry name" value="Ribsml_uS5_D2-typ_fold_subgr"/>
</dbReference>
<dbReference type="PANTHER" id="PTHR43527">
    <property type="entry name" value="4-DIPHOSPHOCYTIDYL-2-C-METHYL-D-ERYTHRITOL KINASE, CHLOROPLASTIC"/>
    <property type="match status" value="1"/>
</dbReference>
<evidence type="ECO:0000313" key="13">
    <source>
        <dbReference type="Proteomes" id="UP000776164"/>
    </source>
</evidence>
<sequence>MTANAGSQAIHVRAPGKINVFLKVGAVMEDGYHDVATAYQAVSLYEDVRAYPADDFSVSFTGSIDTSTLTTDGSNLAIRAARMLAHKAGFRGGVRLEIAKNVPIAGGMGGGSADAAATLLACDTLWGTELGREELVTLAARLGADVPFAFTGGTAIGTGRGDQLSPALAKGQFQWVLALAEFGSSTPDVYRELDRHRDRHAQDIFPAQTQPSVDADVLQALRAGDPHMLAESMHNDLQAPALHLAPQLAAVLELGEASGALAGIVSGSGPTVAFLAADSDSALDLQYALSSARHKVVRATGPVHGARVVNGAEAG</sequence>
<name>A0ABS2L3Y0_9MICO</name>
<dbReference type="InterPro" id="IPR013750">
    <property type="entry name" value="GHMP_kinase_C_dom"/>
</dbReference>
<dbReference type="Pfam" id="PF00288">
    <property type="entry name" value="GHMP_kinases_N"/>
    <property type="match status" value="1"/>
</dbReference>
<proteinExistence type="inferred from homology"/>
<dbReference type="Pfam" id="PF08544">
    <property type="entry name" value="GHMP_kinases_C"/>
    <property type="match status" value="1"/>
</dbReference>
<comment type="pathway">
    <text evidence="9">Isoprenoid biosynthesis; isopentenyl diphosphate biosynthesis via DXP pathway; isopentenyl diphosphate from 1-deoxy-D-xylulose 5-phosphate: step 3/6.</text>
</comment>
<dbReference type="Gene3D" id="3.30.70.890">
    <property type="entry name" value="GHMP kinase, C-terminal domain"/>
    <property type="match status" value="1"/>
</dbReference>
<evidence type="ECO:0000256" key="1">
    <source>
        <dbReference type="ARBA" id="ARBA00009684"/>
    </source>
</evidence>
<dbReference type="SUPFAM" id="SSF55060">
    <property type="entry name" value="GHMP Kinase, C-terminal domain"/>
    <property type="match status" value="1"/>
</dbReference>
<evidence type="ECO:0000256" key="9">
    <source>
        <dbReference type="HAMAP-Rule" id="MF_00061"/>
    </source>
</evidence>
<dbReference type="NCBIfam" id="TIGR00154">
    <property type="entry name" value="ispE"/>
    <property type="match status" value="1"/>
</dbReference>
<feature type="binding site" evidence="9">
    <location>
        <begin position="103"/>
        <end position="113"/>
    </location>
    <ligand>
        <name>ATP</name>
        <dbReference type="ChEBI" id="CHEBI:30616"/>
    </ligand>
</feature>
<keyword evidence="5 9" id="KW-0547">Nucleotide-binding</keyword>
<dbReference type="PANTHER" id="PTHR43527:SF2">
    <property type="entry name" value="4-DIPHOSPHOCYTIDYL-2-C-METHYL-D-ERYTHRITOL KINASE, CHLOROPLASTIC"/>
    <property type="match status" value="1"/>
</dbReference>
<evidence type="ECO:0000256" key="2">
    <source>
        <dbReference type="ARBA" id="ARBA00012052"/>
    </source>
</evidence>
<evidence type="ECO:0000256" key="4">
    <source>
        <dbReference type="ARBA" id="ARBA00022679"/>
    </source>
</evidence>
<comment type="caution">
    <text evidence="12">The sequence shown here is derived from an EMBL/GenBank/DDBJ whole genome shotgun (WGS) entry which is preliminary data.</text>
</comment>
<comment type="similarity">
    <text evidence="1 9">Belongs to the GHMP kinase family. IspE subfamily.</text>
</comment>
<dbReference type="RefSeq" id="WP_205107715.1">
    <property type="nucleotide sequence ID" value="NZ_BAAAHT010000013.1"/>
</dbReference>
<evidence type="ECO:0000256" key="7">
    <source>
        <dbReference type="ARBA" id="ARBA00022840"/>
    </source>
</evidence>
<evidence type="ECO:0000313" key="12">
    <source>
        <dbReference type="EMBL" id="MBM7471606.1"/>
    </source>
</evidence>
<evidence type="ECO:0000256" key="8">
    <source>
        <dbReference type="ARBA" id="ARBA00032554"/>
    </source>
</evidence>
<keyword evidence="4 9" id="KW-0808">Transferase</keyword>